<feature type="transmembrane region" description="Helical" evidence="1">
    <location>
        <begin position="134"/>
        <end position="155"/>
    </location>
</feature>
<evidence type="ECO:0008006" key="4">
    <source>
        <dbReference type="Google" id="ProtNLM"/>
    </source>
</evidence>
<keyword evidence="1" id="KW-0812">Transmembrane</keyword>
<feature type="transmembrane region" description="Helical" evidence="1">
    <location>
        <begin position="167"/>
        <end position="189"/>
    </location>
</feature>
<dbReference type="EMBL" id="JAJSOF020000023">
    <property type="protein sequence ID" value="KAJ4436449.1"/>
    <property type="molecule type" value="Genomic_DNA"/>
</dbReference>
<evidence type="ECO:0000313" key="2">
    <source>
        <dbReference type="EMBL" id="KAJ4436449.1"/>
    </source>
</evidence>
<protein>
    <recommendedName>
        <fullName evidence="4">MARVEL domain-containing protein</fullName>
    </recommendedName>
</protein>
<keyword evidence="3" id="KW-1185">Reference proteome</keyword>
<evidence type="ECO:0000313" key="3">
    <source>
        <dbReference type="Proteomes" id="UP001148838"/>
    </source>
</evidence>
<proteinExistence type="predicted"/>
<reference evidence="2 3" key="1">
    <citation type="journal article" date="2022" name="Allergy">
        <title>Genome assembly and annotation of Periplaneta americana reveal a comprehensive cockroach allergen profile.</title>
        <authorList>
            <person name="Wang L."/>
            <person name="Xiong Q."/>
            <person name="Saelim N."/>
            <person name="Wang L."/>
            <person name="Nong W."/>
            <person name="Wan A.T."/>
            <person name="Shi M."/>
            <person name="Liu X."/>
            <person name="Cao Q."/>
            <person name="Hui J.H.L."/>
            <person name="Sookrung N."/>
            <person name="Leung T.F."/>
            <person name="Tungtrongchitr A."/>
            <person name="Tsui S.K.W."/>
        </authorList>
    </citation>
    <scope>NUCLEOTIDE SEQUENCE [LARGE SCALE GENOMIC DNA]</scope>
    <source>
        <strain evidence="2">PWHHKU_190912</strain>
    </source>
</reference>
<sequence>MFMDVFMVSAVRYHLHGVRISRLASRHPLVLVRGRYQLHRHPHLGIHISAVHQRGAQAAHQLDTDGNNIIWDEWLSLAGWWVSTQRRQKDILHVELKESPLSVQPQDLTCGISAPEISHDVDRVSPWCCVLQELLNTSITTVLYLIAFIVQLSIYSRNYPSYYRDPNLAAGVFGLFNTLAYGAGVYFLYIEWKGTRVSN</sequence>
<name>A0ABQ8SQI1_PERAM</name>
<accession>A0ABQ8SQI1</accession>
<dbReference type="Proteomes" id="UP001148838">
    <property type="component" value="Unassembled WGS sequence"/>
</dbReference>
<keyword evidence="1" id="KW-0472">Membrane</keyword>
<gene>
    <name evidence="2" type="ORF">ANN_19082</name>
</gene>
<comment type="caution">
    <text evidence="2">The sequence shown here is derived from an EMBL/GenBank/DDBJ whole genome shotgun (WGS) entry which is preliminary data.</text>
</comment>
<evidence type="ECO:0000256" key="1">
    <source>
        <dbReference type="SAM" id="Phobius"/>
    </source>
</evidence>
<organism evidence="2 3">
    <name type="scientific">Periplaneta americana</name>
    <name type="common">American cockroach</name>
    <name type="synonym">Blatta americana</name>
    <dbReference type="NCBI Taxonomy" id="6978"/>
    <lineage>
        <taxon>Eukaryota</taxon>
        <taxon>Metazoa</taxon>
        <taxon>Ecdysozoa</taxon>
        <taxon>Arthropoda</taxon>
        <taxon>Hexapoda</taxon>
        <taxon>Insecta</taxon>
        <taxon>Pterygota</taxon>
        <taxon>Neoptera</taxon>
        <taxon>Polyneoptera</taxon>
        <taxon>Dictyoptera</taxon>
        <taxon>Blattodea</taxon>
        <taxon>Blattoidea</taxon>
        <taxon>Blattidae</taxon>
        <taxon>Blattinae</taxon>
        <taxon>Periplaneta</taxon>
    </lineage>
</organism>
<keyword evidence="1" id="KW-1133">Transmembrane helix</keyword>